<accession>A0A8T0T5V1</accession>
<evidence type="ECO:0000256" key="11">
    <source>
        <dbReference type="ARBA" id="ARBA00023283"/>
    </source>
</evidence>
<comment type="function">
    <text evidence="18">Removal of H(2)O(2), oxidation of toxic reductants, biosynthesis and degradation of lignin, suberization, auxin catabolism, response to environmental stresses such as wounding, pathogen attack and oxidative stress.</text>
</comment>
<keyword evidence="18" id="KW-0964">Secreted</keyword>
<comment type="similarity">
    <text evidence="18">Belongs to the peroxidase family. Classical plant (class III) peroxidase subfamily.</text>
</comment>
<feature type="binding site" evidence="14">
    <location>
        <position position="160"/>
    </location>
    <ligand>
        <name>substrate</name>
    </ligand>
</feature>
<dbReference type="AlphaFoldDB" id="A0A8T0T5V1"/>
<evidence type="ECO:0000256" key="13">
    <source>
        <dbReference type="PIRSR" id="PIRSR600823-1"/>
    </source>
</evidence>
<sequence>MEHAYSRLLLVFSVLALSLGNQGVRCQLTSDYYDETCPHLYTIVQQHVFAAMRAEMRMGASLLRLHFHDCFVNECDGSILLDGSDGEKFAQPHLNSVRGYEVIDAIKADIESVCPEVVSCADIVALAAGLWSTLCPYWDVLLGRKDGLVANQSGADNGLPAPFEPIDLIILKFNAVGLNTTDVVVLSGAHTIGRARCALFSNRLSNFSATNSVDPTLDASLADSLQSLCAGGDGNQTTALDVSSADMFDNKGLLSSDQGLFSSPEGIANTMDLVQTYSDDGYQFFYDFVWSMIKMGNIPLTGPEGEIRKNCRVVN</sequence>
<feature type="binding site" evidence="15">
    <location>
        <position position="69"/>
    </location>
    <ligand>
        <name>Ca(2+)</name>
        <dbReference type="ChEBI" id="CHEBI:29108"/>
        <label>1</label>
    </ligand>
</feature>
<dbReference type="GO" id="GO:0006979">
    <property type="term" value="P:response to oxidative stress"/>
    <property type="evidence" value="ECO:0007669"/>
    <property type="project" value="UniProtKB-UniRule"/>
</dbReference>
<dbReference type="FunFam" id="1.10.420.10:FF:000001">
    <property type="entry name" value="Peroxidase"/>
    <property type="match status" value="1"/>
</dbReference>
<dbReference type="PRINTS" id="PR00458">
    <property type="entry name" value="PEROXIDASE"/>
</dbReference>
<dbReference type="EC" id="1.11.1.7" evidence="18"/>
<dbReference type="GO" id="GO:0005576">
    <property type="term" value="C:extracellular region"/>
    <property type="evidence" value="ECO:0007669"/>
    <property type="project" value="UniProtKB-SubCell"/>
</dbReference>
<dbReference type="PROSITE" id="PS00435">
    <property type="entry name" value="PEROXIDASE_1"/>
    <property type="match status" value="1"/>
</dbReference>
<keyword evidence="4 18" id="KW-0575">Peroxidase</keyword>
<gene>
    <name evidence="20" type="ORF">PVAP13_4NG174421</name>
</gene>
<dbReference type="GO" id="GO:0140825">
    <property type="term" value="F:lactoperoxidase activity"/>
    <property type="evidence" value="ECO:0007669"/>
    <property type="project" value="UniProtKB-EC"/>
</dbReference>
<feature type="site" description="Transition state stabilizer" evidence="16">
    <location>
        <position position="64"/>
    </location>
</feature>
<evidence type="ECO:0000256" key="15">
    <source>
        <dbReference type="PIRSR" id="PIRSR600823-3"/>
    </source>
</evidence>
<evidence type="ECO:0000256" key="4">
    <source>
        <dbReference type="ARBA" id="ARBA00022559"/>
    </source>
</evidence>
<feature type="binding site" evidence="15">
    <location>
        <position position="76"/>
    </location>
    <ligand>
        <name>Ca(2+)</name>
        <dbReference type="ChEBI" id="CHEBI:29108"/>
        <label>1</label>
    </ligand>
</feature>
<feature type="binding site" evidence="15">
    <location>
        <position position="87"/>
    </location>
    <ligand>
        <name>Ca(2+)</name>
        <dbReference type="ChEBI" id="CHEBI:29108"/>
        <label>1</label>
    </ligand>
</feature>
<keyword evidence="11" id="KW-0873">Pyrrolidone carboxylic acid</keyword>
<feature type="chain" id="PRO_5035968855" description="Peroxidase" evidence="18">
    <location>
        <begin position="27"/>
        <end position="315"/>
    </location>
</feature>
<keyword evidence="8 18" id="KW-0560">Oxidoreductase</keyword>
<dbReference type="GO" id="GO:0020037">
    <property type="term" value="F:heme binding"/>
    <property type="evidence" value="ECO:0007669"/>
    <property type="project" value="UniProtKB-UniRule"/>
</dbReference>
<feature type="disulfide bond" evidence="17">
    <location>
        <begin position="197"/>
        <end position="229"/>
    </location>
</feature>
<keyword evidence="10 17" id="KW-1015">Disulfide bond</keyword>
<dbReference type="InterPro" id="IPR019794">
    <property type="entry name" value="Peroxidases_AS"/>
</dbReference>
<evidence type="ECO:0000256" key="9">
    <source>
        <dbReference type="ARBA" id="ARBA00023004"/>
    </source>
</evidence>
<feature type="binding site" evidence="15">
    <location>
        <position position="72"/>
    </location>
    <ligand>
        <name>Ca(2+)</name>
        <dbReference type="ChEBI" id="CHEBI:29108"/>
        <label>1</label>
    </ligand>
</feature>
<keyword evidence="9 15" id="KW-0408">Iron</keyword>
<evidence type="ECO:0000256" key="1">
    <source>
        <dbReference type="ARBA" id="ARBA00000189"/>
    </source>
</evidence>
<feature type="signal peptide" evidence="18">
    <location>
        <begin position="1"/>
        <end position="26"/>
    </location>
</feature>
<feature type="disulfide bond" evidence="17">
    <location>
        <begin position="120"/>
        <end position="311"/>
    </location>
</feature>
<feature type="domain" description="Plant heme peroxidase family profile" evidence="19">
    <location>
        <begin position="27"/>
        <end position="315"/>
    </location>
</feature>
<comment type="subcellular location">
    <subcellularLocation>
        <location evidence="2 18">Secreted</location>
    </subcellularLocation>
</comment>
<evidence type="ECO:0000313" key="20">
    <source>
        <dbReference type="EMBL" id="KAG2606400.1"/>
    </source>
</evidence>
<dbReference type="PANTHER" id="PTHR31388:SF31">
    <property type="entry name" value="PEROXIDASE"/>
    <property type="match status" value="1"/>
</dbReference>
<dbReference type="GO" id="GO:0046872">
    <property type="term" value="F:metal ion binding"/>
    <property type="evidence" value="ECO:0007669"/>
    <property type="project" value="UniProtKB-UniRule"/>
</dbReference>
<dbReference type="PRINTS" id="PR00461">
    <property type="entry name" value="PLPEROXIDASE"/>
</dbReference>
<feature type="disulfide bond" evidence="17">
    <location>
        <begin position="37"/>
        <end position="114"/>
    </location>
</feature>
<keyword evidence="6 15" id="KW-0479">Metal-binding</keyword>
<feature type="binding site" evidence="15">
    <location>
        <position position="249"/>
    </location>
    <ligand>
        <name>Ca(2+)</name>
        <dbReference type="ChEBI" id="CHEBI:29108"/>
        <label>2</label>
    </ligand>
</feature>
<dbReference type="Gene3D" id="1.10.520.10">
    <property type="match status" value="1"/>
</dbReference>
<evidence type="ECO:0000256" key="6">
    <source>
        <dbReference type="ARBA" id="ARBA00022723"/>
    </source>
</evidence>
<evidence type="ECO:0000256" key="12">
    <source>
        <dbReference type="ARBA" id="ARBA00023324"/>
    </source>
</evidence>
<evidence type="ECO:0000256" key="5">
    <source>
        <dbReference type="ARBA" id="ARBA00022617"/>
    </source>
</evidence>
<keyword evidence="18" id="KW-0732">Signal</keyword>
<comment type="cofactor">
    <cofactor evidence="15 18">
        <name>Ca(2+)</name>
        <dbReference type="ChEBI" id="CHEBI:29108"/>
    </cofactor>
    <text evidence="15 18">Binds 2 calcium ions per subunit.</text>
</comment>
<evidence type="ECO:0000256" key="3">
    <source>
        <dbReference type="ARBA" id="ARBA00006873"/>
    </source>
</evidence>
<feature type="binding site" evidence="15">
    <location>
        <position position="191"/>
    </location>
    <ligand>
        <name>Ca(2+)</name>
        <dbReference type="ChEBI" id="CHEBI:29108"/>
        <label>2</label>
    </ligand>
</feature>
<dbReference type="SUPFAM" id="SSF48113">
    <property type="entry name" value="Heme-dependent peroxidases"/>
    <property type="match status" value="1"/>
</dbReference>
<name>A0A8T0T5V1_PANVG</name>
<evidence type="ECO:0000256" key="8">
    <source>
        <dbReference type="ARBA" id="ARBA00023002"/>
    </source>
</evidence>
<evidence type="ECO:0000259" key="19">
    <source>
        <dbReference type="PROSITE" id="PS50873"/>
    </source>
</evidence>
<dbReference type="Gene3D" id="1.10.420.10">
    <property type="entry name" value="Peroxidase, domain 2"/>
    <property type="match status" value="1"/>
</dbReference>
<dbReference type="CDD" id="cd00693">
    <property type="entry name" value="secretory_peroxidase"/>
    <property type="match status" value="1"/>
</dbReference>
<keyword evidence="21" id="KW-1185">Reference proteome</keyword>
<dbReference type="Pfam" id="PF00141">
    <property type="entry name" value="peroxidase"/>
    <property type="match status" value="1"/>
</dbReference>
<evidence type="ECO:0000313" key="21">
    <source>
        <dbReference type="Proteomes" id="UP000823388"/>
    </source>
</evidence>
<comment type="caution">
    <text evidence="20">The sequence shown here is derived from an EMBL/GenBank/DDBJ whole genome shotgun (WGS) entry which is preliminary data.</text>
</comment>
<proteinExistence type="inferred from homology"/>
<evidence type="ECO:0000256" key="14">
    <source>
        <dbReference type="PIRSR" id="PIRSR600823-2"/>
    </source>
</evidence>
<dbReference type="PROSITE" id="PS00436">
    <property type="entry name" value="PEROXIDASE_2"/>
    <property type="match status" value="1"/>
</dbReference>
<dbReference type="GO" id="GO:0042744">
    <property type="term" value="P:hydrogen peroxide catabolic process"/>
    <property type="evidence" value="ECO:0007669"/>
    <property type="project" value="UniProtKB-KW"/>
</dbReference>
<evidence type="ECO:0000256" key="16">
    <source>
        <dbReference type="PIRSR" id="PIRSR600823-4"/>
    </source>
</evidence>
<evidence type="ECO:0000256" key="18">
    <source>
        <dbReference type="RuleBase" id="RU362060"/>
    </source>
</evidence>
<keyword evidence="12 18" id="KW-0376">Hydrogen peroxide</keyword>
<protein>
    <recommendedName>
        <fullName evidence="18">Peroxidase</fullName>
        <ecNumber evidence="18">1.11.1.7</ecNumber>
    </recommendedName>
</protein>
<feature type="binding site" description="axial binding residue" evidence="15">
    <location>
        <position position="190"/>
    </location>
    <ligand>
        <name>heme b</name>
        <dbReference type="ChEBI" id="CHEBI:60344"/>
    </ligand>
    <ligandPart>
        <name>Fe</name>
        <dbReference type="ChEBI" id="CHEBI:18248"/>
    </ligandPart>
</feature>
<dbReference type="InterPro" id="IPR019793">
    <property type="entry name" value="Peroxidases_heam-ligand_BS"/>
</dbReference>
<comment type="catalytic activity">
    <reaction evidence="1 18">
        <text>2 a phenolic donor + H2O2 = 2 a phenolic radical donor + 2 H2O</text>
        <dbReference type="Rhea" id="RHEA:56136"/>
        <dbReference type="ChEBI" id="CHEBI:15377"/>
        <dbReference type="ChEBI" id="CHEBI:16240"/>
        <dbReference type="ChEBI" id="CHEBI:139520"/>
        <dbReference type="ChEBI" id="CHEBI:139521"/>
        <dbReference type="EC" id="1.11.1.7"/>
    </reaction>
</comment>
<keyword evidence="5 18" id="KW-0349">Heme</keyword>
<evidence type="ECO:0000256" key="2">
    <source>
        <dbReference type="ARBA" id="ARBA00004613"/>
    </source>
</evidence>
<dbReference type="InterPro" id="IPR010255">
    <property type="entry name" value="Haem_peroxidase_sf"/>
</dbReference>
<dbReference type="InterPro" id="IPR000823">
    <property type="entry name" value="Peroxidase_pln"/>
</dbReference>
<dbReference type="PANTHER" id="PTHR31388">
    <property type="entry name" value="PEROXIDASE 72-RELATED"/>
    <property type="match status" value="1"/>
</dbReference>
<dbReference type="InterPro" id="IPR002016">
    <property type="entry name" value="Haem_peroxidase"/>
</dbReference>
<comment type="cofactor">
    <cofactor evidence="15 18">
        <name>heme b</name>
        <dbReference type="ChEBI" id="CHEBI:60344"/>
    </cofactor>
    <text evidence="15 18">Binds 1 heme b (iron(II)-protoporphyrin IX) group per subunit.</text>
</comment>
<evidence type="ECO:0000256" key="17">
    <source>
        <dbReference type="PIRSR" id="PIRSR600823-5"/>
    </source>
</evidence>
<dbReference type="Proteomes" id="UP000823388">
    <property type="component" value="Chromosome 4N"/>
</dbReference>
<organism evidence="20 21">
    <name type="scientific">Panicum virgatum</name>
    <name type="common">Blackwell switchgrass</name>
    <dbReference type="NCBI Taxonomy" id="38727"/>
    <lineage>
        <taxon>Eukaryota</taxon>
        <taxon>Viridiplantae</taxon>
        <taxon>Streptophyta</taxon>
        <taxon>Embryophyta</taxon>
        <taxon>Tracheophyta</taxon>
        <taxon>Spermatophyta</taxon>
        <taxon>Magnoliopsida</taxon>
        <taxon>Liliopsida</taxon>
        <taxon>Poales</taxon>
        <taxon>Poaceae</taxon>
        <taxon>PACMAD clade</taxon>
        <taxon>Panicoideae</taxon>
        <taxon>Panicodae</taxon>
        <taxon>Paniceae</taxon>
        <taxon>Panicinae</taxon>
        <taxon>Panicum</taxon>
        <taxon>Panicum sect. Hiantes</taxon>
    </lineage>
</organism>
<dbReference type="InterPro" id="IPR033905">
    <property type="entry name" value="Secretory_peroxidase"/>
</dbReference>
<dbReference type="PROSITE" id="PS50873">
    <property type="entry name" value="PEROXIDASE_4"/>
    <property type="match status" value="1"/>
</dbReference>
<evidence type="ECO:0000256" key="10">
    <source>
        <dbReference type="ARBA" id="ARBA00023157"/>
    </source>
</evidence>
<feature type="active site" description="Proton acceptor" evidence="13">
    <location>
        <position position="68"/>
    </location>
</feature>
<keyword evidence="7 15" id="KW-0106">Calcium</keyword>
<evidence type="ECO:0000256" key="7">
    <source>
        <dbReference type="ARBA" id="ARBA00022837"/>
    </source>
</evidence>
<comment type="similarity">
    <text evidence="3">Belongs to the peroxidase family. Ascorbate peroxidase subfamily.</text>
</comment>
<reference evidence="20" key="1">
    <citation type="submission" date="2020-05" db="EMBL/GenBank/DDBJ databases">
        <title>WGS assembly of Panicum virgatum.</title>
        <authorList>
            <person name="Lovell J.T."/>
            <person name="Jenkins J."/>
            <person name="Shu S."/>
            <person name="Juenger T.E."/>
            <person name="Schmutz J."/>
        </authorList>
    </citation>
    <scope>NUCLEOTIDE SEQUENCE</scope>
    <source>
        <strain evidence="20">AP13</strain>
    </source>
</reference>
<feature type="binding site" evidence="15">
    <location>
        <position position="241"/>
    </location>
    <ligand>
        <name>Ca(2+)</name>
        <dbReference type="ChEBI" id="CHEBI:29108"/>
        <label>2</label>
    </ligand>
</feature>
<dbReference type="EMBL" id="CM029044">
    <property type="protein sequence ID" value="KAG2606400.1"/>
    <property type="molecule type" value="Genomic_DNA"/>
</dbReference>
<feature type="binding site" evidence="15">
    <location>
        <position position="78"/>
    </location>
    <ligand>
        <name>Ca(2+)</name>
        <dbReference type="ChEBI" id="CHEBI:29108"/>
        <label>1</label>
    </ligand>
</feature>
<feature type="disulfide bond" evidence="17">
    <location>
        <begin position="70"/>
        <end position="75"/>
    </location>
</feature>